<evidence type="ECO:0000256" key="5">
    <source>
        <dbReference type="ARBA" id="ARBA00023136"/>
    </source>
</evidence>
<comment type="subcellular location">
    <subcellularLocation>
        <location evidence="1">Membrane</location>
        <topology evidence="1">Multi-pass membrane protein</topology>
    </subcellularLocation>
</comment>
<feature type="transmembrane region" description="Helical" evidence="6">
    <location>
        <begin position="292"/>
        <end position="313"/>
    </location>
</feature>
<evidence type="ECO:0000256" key="3">
    <source>
        <dbReference type="ARBA" id="ARBA00022692"/>
    </source>
</evidence>
<accession>A0ABV8U1K3</accession>
<proteinExistence type="inferred from homology"/>
<evidence type="ECO:0000256" key="1">
    <source>
        <dbReference type="ARBA" id="ARBA00004141"/>
    </source>
</evidence>
<evidence type="ECO:0000313" key="8">
    <source>
        <dbReference type="Proteomes" id="UP001595823"/>
    </source>
</evidence>
<dbReference type="InterPro" id="IPR022369">
    <property type="entry name" value="Integral_membrane_TerC_rswitch"/>
</dbReference>
<keyword evidence="5 6" id="KW-0472">Membrane</keyword>
<dbReference type="InterPro" id="IPR005496">
    <property type="entry name" value="Integral_membrane_TerC"/>
</dbReference>
<feature type="transmembrane region" description="Helical" evidence="6">
    <location>
        <begin position="6"/>
        <end position="27"/>
    </location>
</feature>
<comment type="similarity">
    <text evidence="2">Belongs to the TerC family.</text>
</comment>
<dbReference type="EMBL" id="JBHSDK010000026">
    <property type="protein sequence ID" value="MFC4336958.1"/>
    <property type="molecule type" value="Genomic_DNA"/>
</dbReference>
<keyword evidence="8" id="KW-1185">Reference proteome</keyword>
<comment type="caution">
    <text evidence="7">The sequence shown here is derived from an EMBL/GenBank/DDBJ whole genome shotgun (WGS) entry which is preliminary data.</text>
</comment>
<name>A0ABV8U1K3_9ACTN</name>
<evidence type="ECO:0000256" key="2">
    <source>
        <dbReference type="ARBA" id="ARBA00007511"/>
    </source>
</evidence>
<feature type="transmembrane region" description="Helical" evidence="6">
    <location>
        <begin position="224"/>
        <end position="242"/>
    </location>
</feature>
<evidence type="ECO:0000256" key="4">
    <source>
        <dbReference type="ARBA" id="ARBA00022989"/>
    </source>
</evidence>
<sequence length="349" mass="38909">MNLPLWAWVATIGVFTAVIVADIVYSIRNPHRPSFKESAVWSLVYFVAAIAFTGVIFALEGMTYSGEFLAGYLTEKALSVDNLFVFLLILTAFKVPDKFQSRVLMTGIVISIVLRGAFIAAGAALIAQFSWVFFIFGAILIWTAIQMINTKDDGEEDWEPNRMTVFLKKHLRVSDDYDGGKLFTRINGLRYATPMLLVIVAVGSTDILFALDSIPAIFGLTKEPYIVFTATVFALLGLRQLYFLLAGLLQKLRYLDLGLSIILVWIGVKLILTGLHDNHLSWINDGQPVPVFVIPTWLSLGFIVAVLGTVIAANHVIIKRQGKTWSELMRESEDELHHDETEPDPQKAN</sequence>
<dbReference type="PANTHER" id="PTHR30238:SF0">
    <property type="entry name" value="THYLAKOID MEMBRANE PROTEIN TERC, CHLOROPLASTIC"/>
    <property type="match status" value="1"/>
</dbReference>
<feature type="transmembrane region" description="Helical" evidence="6">
    <location>
        <begin position="195"/>
        <end position="218"/>
    </location>
</feature>
<reference evidence="8" key="1">
    <citation type="journal article" date="2019" name="Int. J. Syst. Evol. Microbiol.">
        <title>The Global Catalogue of Microorganisms (GCM) 10K type strain sequencing project: providing services to taxonomists for standard genome sequencing and annotation.</title>
        <authorList>
            <consortium name="The Broad Institute Genomics Platform"/>
            <consortium name="The Broad Institute Genome Sequencing Center for Infectious Disease"/>
            <person name="Wu L."/>
            <person name="Ma J."/>
        </authorList>
    </citation>
    <scope>NUCLEOTIDE SEQUENCE [LARGE SCALE GENOMIC DNA]</scope>
    <source>
        <strain evidence="8">IBRC-M 10908</strain>
    </source>
</reference>
<dbReference type="NCBIfam" id="TIGR03718">
    <property type="entry name" value="R_switched_Alx"/>
    <property type="match status" value="1"/>
</dbReference>
<evidence type="ECO:0000256" key="6">
    <source>
        <dbReference type="SAM" id="Phobius"/>
    </source>
</evidence>
<gene>
    <name evidence="7" type="ORF">ACFPET_17280</name>
</gene>
<feature type="transmembrane region" description="Helical" evidence="6">
    <location>
        <begin position="131"/>
        <end position="148"/>
    </location>
</feature>
<dbReference type="Proteomes" id="UP001595823">
    <property type="component" value="Unassembled WGS sequence"/>
</dbReference>
<evidence type="ECO:0000313" key="7">
    <source>
        <dbReference type="EMBL" id="MFC4336958.1"/>
    </source>
</evidence>
<feature type="transmembrane region" description="Helical" evidence="6">
    <location>
        <begin position="103"/>
        <end position="125"/>
    </location>
</feature>
<organism evidence="7 8">
    <name type="scientific">Salininema proteolyticum</name>
    <dbReference type="NCBI Taxonomy" id="1607685"/>
    <lineage>
        <taxon>Bacteria</taxon>
        <taxon>Bacillati</taxon>
        <taxon>Actinomycetota</taxon>
        <taxon>Actinomycetes</taxon>
        <taxon>Glycomycetales</taxon>
        <taxon>Glycomycetaceae</taxon>
        <taxon>Salininema</taxon>
    </lineage>
</organism>
<feature type="transmembrane region" description="Helical" evidence="6">
    <location>
        <begin position="254"/>
        <end position="272"/>
    </location>
</feature>
<keyword evidence="4 6" id="KW-1133">Transmembrane helix</keyword>
<feature type="transmembrane region" description="Helical" evidence="6">
    <location>
        <begin position="79"/>
        <end position="96"/>
    </location>
</feature>
<keyword evidence="3 6" id="KW-0812">Transmembrane</keyword>
<feature type="transmembrane region" description="Helical" evidence="6">
    <location>
        <begin position="39"/>
        <end position="59"/>
    </location>
</feature>
<dbReference type="RefSeq" id="WP_380623420.1">
    <property type="nucleotide sequence ID" value="NZ_JBHSDK010000026.1"/>
</dbReference>
<dbReference type="PANTHER" id="PTHR30238">
    <property type="entry name" value="MEMBRANE BOUND PREDICTED REDOX MODULATOR"/>
    <property type="match status" value="1"/>
</dbReference>
<protein>
    <submittedName>
        <fullName evidence="7">TerC family protein</fullName>
    </submittedName>
</protein>
<dbReference type="Pfam" id="PF03741">
    <property type="entry name" value="TerC"/>
    <property type="match status" value="1"/>
</dbReference>